<evidence type="ECO:0000256" key="3">
    <source>
        <dbReference type="ARBA" id="ARBA00023163"/>
    </source>
</evidence>
<protein>
    <submittedName>
        <fullName evidence="7">MATalpha1</fullName>
    </submittedName>
</protein>
<evidence type="ECO:0000256" key="5">
    <source>
        <dbReference type="RuleBase" id="RU003516"/>
    </source>
</evidence>
<evidence type="ECO:0000256" key="2">
    <source>
        <dbReference type="ARBA" id="ARBA00023125"/>
    </source>
</evidence>
<dbReference type="PROSITE" id="PS51325">
    <property type="entry name" value="ALPHA_BOX"/>
    <property type="match status" value="1"/>
</dbReference>
<reference evidence="7" key="2">
    <citation type="submission" date="2016-08" db="EMBL/GenBank/DDBJ databases">
        <title>Genetic diversity of Stenocarpella maydis of the major corn production areas in the United States.</title>
        <authorList>
            <person name="Romero Luna M.P."/>
            <person name="Wise K.A."/>
        </authorList>
    </citation>
    <scope>NUCLEOTIDE SEQUENCE</scope>
    <source>
        <strain evidence="7">A1-1</strain>
    </source>
</reference>
<evidence type="ECO:0000256" key="4">
    <source>
        <dbReference type="ARBA" id="ARBA00023242"/>
    </source>
</evidence>
<sequence>MHVATKQILGGRANVQAIIDEQRRVKDGRVEKPLATNKIVKAQDQPAKKGVNGYMMFRSAMQALFETYSQRQRSEFIREMWAKEPHKTTWALIAKVWTFIRDNSGGYDNILQYTAGAIEETRLTPPDRWFRAYNFWLVRDNMGTITARQRSAPTSLPAPRELTDVELMFRVLKRGLPVKDPVQLLDQLARSQKHYIAFCRHDPTAPNGKLETNFFNAMDDPLTAVPFIMGLSPTDSTFAGGITHMDNFDGFHFDEDLVAMPNQHTVNGYGFDNITAHLSVPNNGALDPNPVLENPQSLEMGAPPQWDDIGGQISQQGHLSATESTAHMTEPYLSNDDLEVHDPYWDLQATL</sequence>
<comment type="similarity">
    <text evidence="5">Belongs to the MATALPHA1 family.</text>
</comment>
<dbReference type="GO" id="GO:0045895">
    <property type="term" value="P:positive regulation of mating-type specific transcription, DNA-templated"/>
    <property type="evidence" value="ECO:0007669"/>
    <property type="project" value="InterPro"/>
</dbReference>
<keyword evidence="4 5" id="KW-0539">Nucleus</keyword>
<keyword evidence="1 5" id="KW-0805">Transcription regulation</keyword>
<gene>
    <name evidence="7" type="primary">MAT1-1</name>
</gene>
<dbReference type="GO" id="GO:0005634">
    <property type="term" value="C:nucleus"/>
    <property type="evidence" value="ECO:0007669"/>
    <property type="project" value="UniProtKB-SubCell"/>
</dbReference>
<keyword evidence="3 5" id="KW-0804">Transcription</keyword>
<reference evidence="7" key="1">
    <citation type="submission" date="2016-01" db="EMBL/GenBank/DDBJ databases">
        <authorList>
            <person name="Oliw E.H."/>
        </authorList>
    </citation>
    <scope>NUCLEOTIDE SEQUENCE</scope>
    <source>
        <strain evidence="7">A1-1</strain>
    </source>
</reference>
<evidence type="ECO:0000313" key="7">
    <source>
        <dbReference type="EMBL" id="ANW09610.1"/>
    </source>
</evidence>
<dbReference type="EMBL" id="KU588406">
    <property type="protein sequence ID" value="ANW09610.1"/>
    <property type="molecule type" value="Genomic_DNA"/>
</dbReference>
<dbReference type="InterPro" id="IPR006856">
    <property type="entry name" value="MATalpha_HMGbox"/>
</dbReference>
<comment type="subcellular location">
    <subcellularLocation>
        <location evidence="5">Nucleus</location>
    </subcellularLocation>
</comment>
<evidence type="ECO:0000259" key="6">
    <source>
        <dbReference type="PROSITE" id="PS51325"/>
    </source>
</evidence>
<organism evidence="7">
    <name type="scientific">Stenocarpella maydis</name>
    <dbReference type="NCBI Taxonomy" id="238245"/>
    <lineage>
        <taxon>Eukaryota</taxon>
        <taxon>Fungi</taxon>
        <taxon>Dikarya</taxon>
        <taxon>Ascomycota</taxon>
        <taxon>Pezizomycotina</taxon>
        <taxon>Sordariomycetes</taxon>
        <taxon>Sordariomycetidae</taxon>
        <taxon>Diaporthales</taxon>
        <taxon>Diaporthaceae</taxon>
        <taxon>Stenocarpella</taxon>
    </lineage>
</organism>
<dbReference type="Pfam" id="PF04769">
    <property type="entry name" value="MATalpha_HMGbox"/>
    <property type="match status" value="1"/>
</dbReference>
<feature type="domain" description="Alpha box" evidence="6">
    <location>
        <begin position="46"/>
        <end position="101"/>
    </location>
</feature>
<accession>A0A1B1UZH0</accession>
<dbReference type="GO" id="GO:0008301">
    <property type="term" value="F:DNA binding, bending"/>
    <property type="evidence" value="ECO:0007669"/>
    <property type="project" value="InterPro"/>
</dbReference>
<dbReference type="AlphaFoldDB" id="A0A1B1UZH0"/>
<name>A0A1B1UZH0_9PEZI</name>
<evidence type="ECO:0000256" key="1">
    <source>
        <dbReference type="ARBA" id="ARBA00023015"/>
    </source>
</evidence>
<keyword evidence="2 5" id="KW-0238">DNA-binding</keyword>
<proteinExistence type="inferred from homology"/>